<comment type="similarity">
    <text evidence="12">Belongs to the SecD/SecF family. SecF subfamily.</text>
</comment>
<dbReference type="InterPro" id="IPR022646">
    <property type="entry name" value="SecD/SecF_CS"/>
</dbReference>
<dbReference type="GO" id="GO:0005886">
    <property type="term" value="C:plasma membrane"/>
    <property type="evidence" value="ECO:0007669"/>
    <property type="project" value="UniProtKB-SubCell"/>
</dbReference>
<dbReference type="AlphaFoldDB" id="A0A2T2XHU6"/>
<feature type="domain" description="Protein export membrane protein SecD/SecF C-terminal" evidence="13">
    <location>
        <begin position="108"/>
        <end position="284"/>
    </location>
</feature>
<feature type="transmembrane region" description="Helical" evidence="12">
    <location>
        <begin position="181"/>
        <end position="201"/>
    </location>
</feature>
<dbReference type="GO" id="GO:0015450">
    <property type="term" value="F:protein-transporting ATPase activity"/>
    <property type="evidence" value="ECO:0007669"/>
    <property type="project" value="InterPro"/>
</dbReference>
<sequence length="302" mass="33648">MRFHFRFIPHWKTWLIVSGIMVVLALGAFFIRGLNYGIDFTGGSQMNLKFNHAVTTTAIKTVLAQNNVAGSTVVFIGTGRKNVLITTPTISEHQRGALLSQFGKKIGSFDEISTTRVSSIIGQQTEQRALLAVIIAIVAIILYITVRFEWKFALSGIIAMVHDVVITVGLIALIHIQLTEYFIMAVLTIFGYSITDKIIVFDRIRENLKKKKKNDPLDELVNTSLNQVLVRSINTSTTVAIALLALLIFAGSSIRDFALTMFIGVIVGTYSSIFIASPIWLRWHLADESKRKRPQTRPAPRT</sequence>
<evidence type="ECO:0000256" key="9">
    <source>
        <dbReference type="ARBA" id="ARBA00059018"/>
    </source>
</evidence>
<evidence type="ECO:0000256" key="12">
    <source>
        <dbReference type="HAMAP-Rule" id="MF_01464"/>
    </source>
</evidence>
<evidence type="ECO:0000256" key="8">
    <source>
        <dbReference type="ARBA" id="ARBA00023136"/>
    </source>
</evidence>
<evidence type="ECO:0000256" key="5">
    <source>
        <dbReference type="ARBA" id="ARBA00022927"/>
    </source>
</evidence>
<reference evidence="14 15" key="1">
    <citation type="journal article" date="2014" name="BMC Genomics">
        <title>Comparison of environmental and isolate Sulfobacillus genomes reveals diverse carbon, sulfur, nitrogen, and hydrogen metabolisms.</title>
        <authorList>
            <person name="Justice N.B."/>
            <person name="Norman A."/>
            <person name="Brown C.T."/>
            <person name="Singh A."/>
            <person name="Thomas B.C."/>
            <person name="Banfield J.F."/>
        </authorList>
    </citation>
    <scope>NUCLEOTIDE SEQUENCE [LARGE SCALE GENOMIC DNA]</scope>
    <source>
        <strain evidence="14">AMDSBA4</strain>
    </source>
</reference>
<evidence type="ECO:0000256" key="11">
    <source>
        <dbReference type="ARBA" id="ARBA00061053"/>
    </source>
</evidence>
<dbReference type="Gene3D" id="1.20.1640.10">
    <property type="entry name" value="Multidrug efflux transporter AcrB transmembrane domain"/>
    <property type="match status" value="1"/>
</dbReference>
<dbReference type="InterPro" id="IPR022645">
    <property type="entry name" value="SecD/SecF_bac"/>
</dbReference>
<comment type="function">
    <text evidence="9 12">Part of the Sec protein translocase complex. Interacts with the SecYEG preprotein conducting channel. SecDF uses the proton motive force (PMF) to complete protein translocation after the ATP-dependent function of SecA.</text>
</comment>
<keyword evidence="2 12" id="KW-0813">Transport</keyword>
<dbReference type="NCBIfam" id="TIGR00916">
    <property type="entry name" value="2A0604s01"/>
    <property type="match status" value="1"/>
</dbReference>
<evidence type="ECO:0000256" key="2">
    <source>
        <dbReference type="ARBA" id="ARBA00022448"/>
    </source>
</evidence>
<dbReference type="HAMAP" id="MF_01464_B">
    <property type="entry name" value="SecF_B"/>
    <property type="match status" value="1"/>
</dbReference>
<dbReference type="SUPFAM" id="SSF82866">
    <property type="entry name" value="Multidrug efflux transporter AcrB transmembrane domain"/>
    <property type="match status" value="1"/>
</dbReference>
<dbReference type="GO" id="GO:0006605">
    <property type="term" value="P:protein targeting"/>
    <property type="evidence" value="ECO:0007669"/>
    <property type="project" value="UniProtKB-UniRule"/>
</dbReference>
<comment type="subcellular location">
    <subcellularLocation>
        <location evidence="1 12">Cell membrane</location>
        <topology evidence="1 12">Multi-pass membrane protein</topology>
    </subcellularLocation>
</comment>
<keyword evidence="3 12" id="KW-1003">Cell membrane</keyword>
<dbReference type="GO" id="GO:0065002">
    <property type="term" value="P:intracellular protein transmembrane transport"/>
    <property type="evidence" value="ECO:0007669"/>
    <property type="project" value="UniProtKB-UniRule"/>
</dbReference>
<name>A0A2T2XHU6_9FIRM</name>
<comment type="subunit">
    <text evidence="12">Forms a complex with SecD. Part of the essential Sec protein translocation apparatus which comprises SecA, SecYEG and auxiliary proteins SecDF. Other proteins may also be involved.</text>
</comment>
<dbReference type="PRINTS" id="PR01755">
    <property type="entry name" value="SECFTRNLCASE"/>
</dbReference>
<feature type="transmembrane region" description="Helical" evidence="12">
    <location>
        <begin position="129"/>
        <end position="146"/>
    </location>
</feature>
<dbReference type="NCBIfam" id="TIGR00966">
    <property type="entry name" value="transloc_SecF"/>
    <property type="match status" value="1"/>
</dbReference>
<proteinExistence type="inferred from homology"/>
<evidence type="ECO:0000256" key="7">
    <source>
        <dbReference type="ARBA" id="ARBA00023010"/>
    </source>
</evidence>
<keyword evidence="7 12" id="KW-0811">Translocation</keyword>
<organism evidence="14 15">
    <name type="scientific">Sulfobacillus benefaciens</name>
    <dbReference type="NCBI Taxonomy" id="453960"/>
    <lineage>
        <taxon>Bacteria</taxon>
        <taxon>Bacillati</taxon>
        <taxon>Bacillota</taxon>
        <taxon>Clostridia</taxon>
        <taxon>Eubacteriales</taxon>
        <taxon>Clostridiales Family XVII. Incertae Sedis</taxon>
        <taxon>Sulfobacillus</taxon>
    </lineage>
</organism>
<dbReference type="EMBL" id="PXYW01000013">
    <property type="protein sequence ID" value="PSR34037.1"/>
    <property type="molecule type" value="Genomic_DNA"/>
</dbReference>
<dbReference type="InterPro" id="IPR048634">
    <property type="entry name" value="SecD_SecF_C"/>
</dbReference>
<evidence type="ECO:0000256" key="4">
    <source>
        <dbReference type="ARBA" id="ARBA00022692"/>
    </source>
</evidence>
<comment type="caution">
    <text evidence="14">The sequence shown here is derived from an EMBL/GenBank/DDBJ whole genome shotgun (WGS) entry which is preliminary data.</text>
</comment>
<evidence type="ECO:0000256" key="10">
    <source>
        <dbReference type="ARBA" id="ARBA00060856"/>
    </source>
</evidence>
<dbReference type="FunFam" id="1.20.1640.10:FF:000024">
    <property type="entry name" value="Multifunctional fusion protein"/>
    <property type="match status" value="1"/>
</dbReference>
<evidence type="ECO:0000259" key="13">
    <source>
        <dbReference type="Pfam" id="PF02355"/>
    </source>
</evidence>
<evidence type="ECO:0000313" key="14">
    <source>
        <dbReference type="EMBL" id="PSR34037.1"/>
    </source>
</evidence>
<dbReference type="GO" id="GO:0043952">
    <property type="term" value="P:protein transport by the Sec complex"/>
    <property type="evidence" value="ECO:0007669"/>
    <property type="project" value="UniProtKB-UniRule"/>
</dbReference>
<protein>
    <recommendedName>
        <fullName evidence="12">Protein-export membrane protein SecF</fullName>
    </recommendedName>
</protein>
<evidence type="ECO:0000256" key="6">
    <source>
        <dbReference type="ARBA" id="ARBA00022989"/>
    </source>
</evidence>
<evidence type="ECO:0000313" key="15">
    <source>
        <dbReference type="Proteomes" id="UP000242972"/>
    </source>
</evidence>
<evidence type="ECO:0000256" key="1">
    <source>
        <dbReference type="ARBA" id="ARBA00004651"/>
    </source>
</evidence>
<comment type="similarity">
    <text evidence="10">In the C-terminal section; belongs to the SecD/SecF family. SecF subfamily.</text>
</comment>
<feature type="transmembrane region" description="Helical" evidence="12">
    <location>
        <begin position="257"/>
        <end position="283"/>
    </location>
</feature>
<dbReference type="PANTHER" id="PTHR30081:SF8">
    <property type="entry name" value="PROTEIN TRANSLOCASE SUBUNIT SECF"/>
    <property type="match status" value="1"/>
</dbReference>
<comment type="similarity">
    <text evidence="11">In the N-terminal section; belongs to the SecD/SecF family. SecD subfamily.</text>
</comment>
<dbReference type="InterPro" id="IPR055344">
    <property type="entry name" value="SecD_SecF_C_bact"/>
</dbReference>
<keyword evidence="5 12" id="KW-0653">Protein transport</keyword>
<dbReference type="Pfam" id="PF07549">
    <property type="entry name" value="Sec_GG"/>
    <property type="match status" value="1"/>
</dbReference>
<gene>
    <name evidence="12" type="primary">secF</name>
    <name evidence="14" type="ORF">C7B46_07180</name>
</gene>
<evidence type="ECO:0000256" key="3">
    <source>
        <dbReference type="ARBA" id="ARBA00022475"/>
    </source>
</evidence>
<dbReference type="InterPro" id="IPR005665">
    <property type="entry name" value="SecF_bac"/>
</dbReference>
<dbReference type="PANTHER" id="PTHR30081">
    <property type="entry name" value="PROTEIN-EXPORT MEMBRANE PROTEIN SEC"/>
    <property type="match status" value="1"/>
</dbReference>
<dbReference type="Proteomes" id="UP000242972">
    <property type="component" value="Unassembled WGS sequence"/>
</dbReference>
<dbReference type="InterPro" id="IPR022813">
    <property type="entry name" value="SecD/SecF_arch_bac"/>
</dbReference>
<keyword evidence="8 12" id="KW-0472">Membrane</keyword>
<feature type="transmembrane region" description="Helical" evidence="12">
    <location>
        <begin position="153"/>
        <end position="175"/>
    </location>
</feature>
<keyword evidence="4 12" id="KW-0812">Transmembrane</keyword>
<feature type="transmembrane region" description="Helical" evidence="12">
    <location>
        <begin position="233"/>
        <end position="251"/>
    </location>
</feature>
<dbReference type="Pfam" id="PF02355">
    <property type="entry name" value="SecD_SecF_C"/>
    <property type="match status" value="1"/>
</dbReference>
<feature type="transmembrane region" description="Helical" evidence="12">
    <location>
        <begin position="12"/>
        <end position="31"/>
    </location>
</feature>
<accession>A0A2T2XHU6</accession>
<keyword evidence="6 12" id="KW-1133">Transmembrane helix</keyword>